<feature type="region of interest" description="Disordered" evidence="1">
    <location>
        <begin position="53"/>
        <end position="89"/>
    </location>
</feature>
<proteinExistence type="predicted"/>
<sequence length="152" mass="17405">MKQVYVAKGSQTIVEENLIKIEQSKSENSTIDNSSSDYGFNNPEFIKWQKEMKKRKDVVGIQHQSKSSSPSKRSSRSSKFDSKPKMNQHQNKKFLKFVKFVSAGKFDLSNFEYNKFNSRVKQISDPKVGSGSKSSAVHKRFESTRVNPNESK</sequence>
<keyword evidence="3" id="KW-1185">Reference proteome</keyword>
<gene>
    <name evidence="2" type="ORF">QVD17_19637</name>
</gene>
<feature type="region of interest" description="Disordered" evidence="1">
    <location>
        <begin position="122"/>
        <end position="152"/>
    </location>
</feature>
<dbReference type="EMBL" id="JAUHHV010000005">
    <property type="protein sequence ID" value="KAK1424310.1"/>
    <property type="molecule type" value="Genomic_DNA"/>
</dbReference>
<accession>A0AAD8KJT7</accession>
<protein>
    <submittedName>
        <fullName evidence="2">Uncharacterized protein</fullName>
    </submittedName>
</protein>
<name>A0AAD8KJT7_TARER</name>
<evidence type="ECO:0000256" key="1">
    <source>
        <dbReference type="SAM" id="MobiDB-lite"/>
    </source>
</evidence>
<reference evidence="2" key="1">
    <citation type="journal article" date="2023" name="bioRxiv">
        <title>Improved chromosome-level genome assembly for marigold (Tagetes erecta).</title>
        <authorList>
            <person name="Jiang F."/>
            <person name="Yuan L."/>
            <person name="Wang S."/>
            <person name="Wang H."/>
            <person name="Xu D."/>
            <person name="Wang A."/>
            <person name="Fan W."/>
        </authorList>
    </citation>
    <scope>NUCLEOTIDE SEQUENCE</scope>
    <source>
        <strain evidence="2">WSJ</strain>
        <tissue evidence="2">Leaf</tissue>
    </source>
</reference>
<organism evidence="2 3">
    <name type="scientific">Tagetes erecta</name>
    <name type="common">African marigold</name>
    <dbReference type="NCBI Taxonomy" id="13708"/>
    <lineage>
        <taxon>Eukaryota</taxon>
        <taxon>Viridiplantae</taxon>
        <taxon>Streptophyta</taxon>
        <taxon>Embryophyta</taxon>
        <taxon>Tracheophyta</taxon>
        <taxon>Spermatophyta</taxon>
        <taxon>Magnoliopsida</taxon>
        <taxon>eudicotyledons</taxon>
        <taxon>Gunneridae</taxon>
        <taxon>Pentapetalae</taxon>
        <taxon>asterids</taxon>
        <taxon>campanulids</taxon>
        <taxon>Asterales</taxon>
        <taxon>Asteraceae</taxon>
        <taxon>Asteroideae</taxon>
        <taxon>Heliantheae alliance</taxon>
        <taxon>Tageteae</taxon>
        <taxon>Tagetes</taxon>
    </lineage>
</organism>
<comment type="caution">
    <text evidence="2">The sequence shown here is derived from an EMBL/GenBank/DDBJ whole genome shotgun (WGS) entry which is preliminary data.</text>
</comment>
<dbReference type="AlphaFoldDB" id="A0AAD8KJT7"/>
<evidence type="ECO:0000313" key="3">
    <source>
        <dbReference type="Proteomes" id="UP001229421"/>
    </source>
</evidence>
<evidence type="ECO:0000313" key="2">
    <source>
        <dbReference type="EMBL" id="KAK1424310.1"/>
    </source>
</evidence>
<dbReference type="Proteomes" id="UP001229421">
    <property type="component" value="Unassembled WGS sequence"/>
</dbReference>